<evidence type="ECO:0000313" key="1">
    <source>
        <dbReference type="EMBL" id="ECV9278843.1"/>
    </source>
</evidence>
<name>A0A611XWG2_SALTM</name>
<reference evidence="1" key="1">
    <citation type="submission" date="2018-07" db="EMBL/GenBank/DDBJ databases">
        <authorList>
            <person name="Ashton P.M."/>
            <person name="Dallman T."/>
            <person name="Nair S."/>
            <person name="De Pinna E."/>
            <person name="Peters T."/>
            <person name="Grant K."/>
        </authorList>
    </citation>
    <scope>NUCLEOTIDE SEQUENCE</scope>
    <source>
        <strain evidence="1">84461</strain>
    </source>
</reference>
<accession>A0A611XWG2</accession>
<feature type="non-terminal residue" evidence="1">
    <location>
        <position position="29"/>
    </location>
</feature>
<dbReference type="AlphaFoldDB" id="A0A611XWG2"/>
<sequence>MVGYKVKDVTDVHGAAEPIDFHEPDWHWP</sequence>
<proteinExistence type="predicted"/>
<protein>
    <submittedName>
        <fullName evidence="1">Shufflon protein C</fullName>
    </submittedName>
</protein>
<comment type="caution">
    <text evidence="1">The sequence shown here is derived from an EMBL/GenBank/DDBJ whole genome shotgun (WGS) entry which is preliminary data.</text>
</comment>
<organism evidence="1">
    <name type="scientific">Salmonella typhimurium</name>
    <dbReference type="NCBI Taxonomy" id="90371"/>
    <lineage>
        <taxon>Bacteria</taxon>
        <taxon>Pseudomonadati</taxon>
        <taxon>Pseudomonadota</taxon>
        <taxon>Gammaproteobacteria</taxon>
        <taxon>Enterobacterales</taxon>
        <taxon>Enterobacteriaceae</taxon>
        <taxon>Salmonella</taxon>
    </lineage>
</organism>
<gene>
    <name evidence="1" type="ORF">AAC35_24575</name>
</gene>
<dbReference type="EMBL" id="AAKUTC010000064">
    <property type="protein sequence ID" value="ECV9278843.1"/>
    <property type="molecule type" value="Genomic_DNA"/>
</dbReference>